<dbReference type="Proteomes" id="UP001652700">
    <property type="component" value="Unplaced"/>
</dbReference>
<dbReference type="FunFam" id="6.10.250.3440:FF:000001">
    <property type="entry name" value="Mitochondrial ribosomal protein L40"/>
    <property type="match status" value="1"/>
</dbReference>
<evidence type="ECO:0000313" key="12">
    <source>
        <dbReference type="Proteomes" id="UP001652700"/>
    </source>
</evidence>
<keyword evidence="6" id="KW-0687">Ribonucleoprotein</keyword>
<dbReference type="Gene3D" id="6.10.250.3440">
    <property type="match status" value="1"/>
</dbReference>
<sequence>MTMNAILSNFSRLSLKAPTLARTICTNKPLAFKFTPVLLAEPLKKKKRLDPAIVKAREERKKRKLEKQIRRLEKNARKLKPIEECEPPFEVLDTMQTRKRNLAALSTETLERRALLQKKWCHYKREEHLRDMQMLDRMVYSQQRALDELRKESEELYQEAIQFDFHLMPFTSQGPVETPPIENYNSPDGDYQDISKKW</sequence>
<evidence type="ECO:0000256" key="2">
    <source>
        <dbReference type="ARBA" id="ARBA00009360"/>
    </source>
</evidence>
<evidence type="ECO:0000256" key="9">
    <source>
        <dbReference type="SAM" id="Coils"/>
    </source>
</evidence>
<evidence type="ECO:0000256" key="6">
    <source>
        <dbReference type="ARBA" id="ARBA00023274"/>
    </source>
</evidence>
<dbReference type="PANTHER" id="PTHR13359">
    <property type="entry name" value="39S RIBOSOMAL PROTEIN L40, MITOCHONDRIAL"/>
    <property type="match status" value="1"/>
</dbReference>
<organism evidence="13">
    <name type="scientific">Diabrotica virgifera virgifera</name>
    <name type="common">western corn rootworm</name>
    <dbReference type="NCBI Taxonomy" id="50390"/>
    <lineage>
        <taxon>Eukaryota</taxon>
        <taxon>Metazoa</taxon>
        <taxon>Ecdysozoa</taxon>
        <taxon>Arthropoda</taxon>
        <taxon>Hexapoda</taxon>
        <taxon>Insecta</taxon>
        <taxon>Pterygota</taxon>
        <taxon>Neoptera</taxon>
        <taxon>Endopterygota</taxon>
        <taxon>Coleoptera</taxon>
        <taxon>Polyphaga</taxon>
        <taxon>Cucujiformia</taxon>
        <taxon>Chrysomeloidea</taxon>
        <taxon>Chrysomelidae</taxon>
        <taxon>Galerucinae</taxon>
        <taxon>Diabroticina</taxon>
        <taxon>Diabroticites</taxon>
        <taxon>Diabrotica</taxon>
    </lineage>
</organism>
<name>A0A6P7FU35_DIAVI</name>
<reference evidence="13" key="1">
    <citation type="submission" date="2025-04" db="UniProtKB">
        <authorList>
            <consortium name="RefSeq"/>
        </authorList>
    </citation>
    <scope>IDENTIFICATION</scope>
    <source>
        <tissue evidence="13">Whole insect</tissue>
    </source>
</reference>
<keyword evidence="9" id="KW-0175">Coiled coil</keyword>
<dbReference type="GO" id="GO:0005762">
    <property type="term" value="C:mitochondrial large ribosomal subunit"/>
    <property type="evidence" value="ECO:0007669"/>
    <property type="project" value="InterPro"/>
</dbReference>
<dbReference type="InterPro" id="IPR039145">
    <property type="entry name" value="Ribosomal_mL40_metazoa/plant"/>
</dbReference>
<dbReference type="PANTHER" id="PTHR13359:SF2">
    <property type="entry name" value="LARGE RIBOSOMAL SUBUNIT PROTEIN ML40"/>
    <property type="match status" value="1"/>
</dbReference>
<gene>
    <name evidence="13" type="primary">LOC114334030</name>
</gene>
<keyword evidence="12" id="KW-1185">Reference proteome</keyword>
<proteinExistence type="inferred from homology"/>
<dbReference type="EnsemblMetazoa" id="XM_050658794.1">
    <property type="protein sequence ID" value="XP_050514751.1"/>
    <property type="gene ID" value="LOC126889993"/>
</dbReference>
<dbReference type="RefSeq" id="XP_028139831.1">
    <property type="nucleotide sequence ID" value="XM_028284030.1"/>
</dbReference>
<dbReference type="InterPro" id="IPR019192">
    <property type="entry name" value="Ribosomal_mL40"/>
</dbReference>
<keyword evidence="5" id="KW-0496">Mitochondrion</keyword>
<evidence type="ECO:0000256" key="7">
    <source>
        <dbReference type="ARBA" id="ARBA00035192"/>
    </source>
</evidence>
<protein>
    <recommendedName>
        <fullName evidence="7">Large ribosomal subunit protein mL40</fullName>
    </recommendedName>
    <alternativeName>
        <fullName evidence="8">39S ribosomal protein L40, mitochondrial</fullName>
    </alternativeName>
</protein>
<reference evidence="11" key="2">
    <citation type="submission" date="2025-05" db="UniProtKB">
        <authorList>
            <consortium name="EnsemblMetazoa"/>
        </authorList>
    </citation>
    <scope>IDENTIFICATION</scope>
</reference>
<evidence type="ECO:0000256" key="8">
    <source>
        <dbReference type="ARBA" id="ARBA00083752"/>
    </source>
</evidence>
<evidence type="ECO:0000256" key="1">
    <source>
        <dbReference type="ARBA" id="ARBA00004173"/>
    </source>
</evidence>
<evidence type="ECO:0000313" key="13">
    <source>
        <dbReference type="RefSeq" id="XP_028139831.1"/>
    </source>
</evidence>
<accession>A0A6P7FU35</accession>
<evidence type="ECO:0000313" key="11">
    <source>
        <dbReference type="EnsemblMetazoa" id="XP_050514751.1"/>
    </source>
</evidence>
<comment type="subcellular location">
    <subcellularLocation>
        <location evidence="1">Mitochondrion</location>
    </subcellularLocation>
</comment>
<keyword evidence="3" id="KW-0809">Transit peptide</keyword>
<keyword evidence="4 13" id="KW-0689">Ribosomal protein</keyword>
<comment type="similarity">
    <text evidence="2">Belongs to the mitochondrion-specific ribosomal protein mL40 family.</text>
</comment>
<dbReference type="AlphaFoldDB" id="A0A6P7FU35"/>
<feature type="coiled-coil region" evidence="9">
    <location>
        <begin position="55"/>
        <end position="82"/>
    </location>
</feature>
<evidence type="ECO:0000256" key="5">
    <source>
        <dbReference type="ARBA" id="ARBA00023128"/>
    </source>
</evidence>
<evidence type="ECO:0000256" key="4">
    <source>
        <dbReference type="ARBA" id="ARBA00022980"/>
    </source>
</evidence>
<dbReference type="InParanoid" id="A0A6P7FU35"/>
<dbReference type="OrthoDB" id="5977625at2759"/>
<dbReference type="Pfam" id="PF09812">
    <property type="entry name" value="MRP-L28"/>
    <property type="match status" value="1"/>
</dbReference>
<evidence type="ECO:0000256" key="10">
    <source>
        <dbReference type="SAM" id="MobiDB-lite"/>
    </source>
</evidence>
<dbReference type="FunCoup" id="A0A6P7FU35">
    <property type="interactions" value="870"/>
</dbReference>
<feature type="region of interest" description="Disordered" evidence="10">
    <location>
        <begin position="172"/>
        <end position="198"/>
    </location>
</feature>
<evidence type="ECO:0000256" key="3">
    <source>
        <dbReference type="ARBA" id="ARBA00022946"/>
    </source>
</evidence>